<dbReference type="AlphaFoldDB" id="A0A8H2XHY3"/>
<name>A0A8H2XHY3_9AGAM</name>
<feature type="compositionally biased region" description="Basic residues" evidence="1">
    <location>
        <begin position="9"/>
        <end position="20"/>
    </location>
</feature>
<evidence type="ECO:0000313" key="4">
    <source>
        <dbReference type="Proteomes" id="UP000663840"/>
    </source>
</evidence>
<accession>A0A8H2XHY3</accession>
<organism evidence="2 4">
    <name type="scientific">Rhizoctonia solani</name>
    <dbReference type="NCBI Taxonomy" id="456999"/>
    <lineage>
        <taxon>Eukaryota</taxon>
        <taxon>Fungi</taxon>
        <taxon>Dikarya</taxon>
        <taxon>Basidiomycota</taxon>
        <taxon>Agaricomycotina</taxon>
        <taxon>Agaricomycetes</taxon>
        <taxon>Cantharellales</taxon>
        <taxon>Ceratobasidiaceae</taxon>
        <taxon>Rhizoctonia</taxon>
    </lineage>
</organism>
<reference evidence="2" key="2">
    <citation type="submission" date="2021-01" db="EMBL/GenBank/DDBJ databases">
        <authorList>
            <person name="Kaushik A."/>
        </authorList>
    </citation>
    <scope>NUCLEOTIDE SEQUENCE</scope>
    <source>
        <strain evidence="2">AG1-1A</strain>
    </source>
</reference>
<feature type="region of interest" description="Disordered" evidence="1">
    <location>
        <begin position="1"/>
        <end position="47"/>
    </location>
</feature>
<dbReference type="EMBL" id="CAJMWR010001482">
    <property type="protein sequence ID" value="CAE6427014.1"/>
    <property type="molecule type" value="Genomic_DNA"/>
</dbReference>
<gene>
    <name evidence="2" type="ORF">RDB_LOCUS60675</name>
    <name evidence="3" type="ORF">RhiXN_00658</name>
</gene>
<evidence type="ECO:0000256" key="1">
    <source>
        <dbReference type="SAM" id="MobiDB-lite"/>
    </source>
</evidence>
<dbReference type="Proteomes" id="UP000650533">
    <property type="component" value="Chromosome 4"/>
</dbReference>
<reference evidence="3" key="1">
    <citation type="submission" date="2020-05" db="EMBL/GenBank/DDBJ databases">
        <title>Evolutionary and genomic comparisons of hybrid uninucleate and nonhybrid Rhizoctonia fungi.</title>
        <authorList>
            <person name="Li C."/>
            <person name="Chen X."/>
        </authorList>
    </citation>
    <scope>NUCLEOTIDE SEQUENCE</scope>
    <source>
        <strain evidence="3">AG-1 IA</strain>
    </source>
</reference>
<dbReference type="Proteomes" id="UP000663840">
    <property type="component" value="Unassembled WGS sequence"/>
</dbReference>
<feature type="compositionally biased region" description="Low complexity" evidence="1">
    <location>
        <begin position="21"/>
        <end position="47"/>
    </location>
</feature>
<dbReference type="EMBL" id="CP059661">
    <property type="protein sequence ID" value="QRW19252.1"/>
    <property type="molecule type" value="Genomic_DNA"/>
</dbReference>
<protein>
    <submittedName>
        <fullName evidence="2">Uncharacterized protein</fullName>
    </submittedName>
</protein>
<sequence>MSTIYSHPSSRHSHRSHSHSRSMSDSRGPVYISSASSHGSGRYHAGSSYGGSYSYPDRERYASVTTLHRPPLPRSRSFTSLVGEPSITVIPPSRSHSRSELGYEPQYTEDGKLTISTMVRRLFGLGPKPVSTVKVYDGSNSLFPKLGRKSSRSSSRYVYPSAQGSRQPVQAVYRTH</sequence>
<proteinExistence type="predicted"/>
<evidence type="ECO:0000313" key="3">
    <source>
        <dbReference type="EMBL" id="QRW19252.1"/>
    </source>
</evidence>
<evidence type="ECO:0000313" key="2">
    <source>
        <dbReference type="EMBL" id="CAE6427014.1"/>
    </source>
</evidence>
<feature type="region of interest" description="Disordered" evidence="1">
    <location>
        <begin position="147"/>
        <end position="176"/>
    </location>
</feature>